<gene>
    <name evidence="2" type="ORF">EVEC_LOCUS2229</name>
</gene>
<feature type="compositionally biased region" description="Basic and acidic residues" evidence="1">
    <location>
        <begin position="792"/>
        <end position="803"/>
    </location>
</feature>
<feature type="compositionally biased region" description="Basic and acidic residues" evidence="1">
    <location>
        <begin position="532"/>
        <end position="546"/>
    </location>
</feature>
<keyword evidence="3" id="KW-1185">Reference proteome</keyword>
<feature type="compositionally biased region" description="Basic and acidic residues" evidence="1">
    <location>
        <begin position="567"/>
        <end position="583"/>
    </location>
</feature>
<feature type="compositionally biased region" description="Basic and acidic residues" evidence="1">
    <location>
        <begin position="678"/>
        <end position="722"/>
    </location>
</feature>
<protein>
    <submittedName>
        <fullName evidence="4">General transcription factor 3C polypeptide 2</fullName>
    </submittedName>
</protein>
<feature type="compositionally biased region" description="Basic and acidic residues" evidence="1">
    <location>
        <begin position="615"/>
        <end position="627"/>
    </location>
</feature>
<dbReference type="EMBL" id="UXUI01007341">
    <property type="protein sequence ID" value="VDD87086.1"/>
    <property type="molecule type" value="Genomic_DNA"/>
</dbReference>
<dbReference type="OrthoDB" id="5841829at2759"/>
<dbReference type="AlphaFoldDB" id="A0A0N4UY76"/>
<feature type="compositionally biased region" description="Polar residues" evidence="1">
    <location>
        <begin position="547"/>
        <end position="558"/>
    </location>
</feature>
<feature type="compositionally biased region" description="Basic and acidic residues" evidence="1">
    <location>
        <begin position="910"/>
        <end position="933"/>
    </location>
</feature>
<reference evidence="2 3" key="2">
    <citation type="submission" date="2018-10" db="EMBL/GenBank/DDBJ databases">
        <authorList>
            <consortium name="Pathogen Informatics"/>
        </authorList>
    </citation>
    <scope>NUCLEOTIDE SEQUENCE [LARGE SCALE GENOMIC DNA]</scope>
</reference>
<name>A0A0N4UY76_ENTVE</name>
<accession>A0A0N4UY76</accession>
<evidence type="ECO:0000313" key="3">
    <source>
        <dbReference type="Proteomes" id="UP000274131"/>
    </source>
</evidence>
<dbReference type="Proteomes" id="UP000274131">
    <property type="component" value="Unassembled WGS sequence"/>
</dbReference>
<evidence type="ECO:0000313" key="4">
    <source>
        <dbReference type="WBParaSite" id="EVEC_0000252101-mRNA-1"/>
    </source>
</evidence>
<feature type="compositionally biased region" description="Basic and acidic residues" evidence="1">
    <location>
        <begin position="940"/>
        <end position="957"/>
    </location>
</feature>
<proteinExistence type="predicted"/>
<organism evidence="4">
    <name type="scientific">Enterobius vermicularis</name>
    <name type="common">Human pinworm</name>
    <dbReference type="NCBI Taxonomy" id="51028"/>
    <lineage>
        <taxon>Eukaryota</taxon>
        <taxon>Metazoa</taxon>
        <taxon>Ecdysozoa</taxon>
        <taxon>Nematoda</taxon>
        <taxon>Chromadorea</taxon>
        <taxon>Rhabditida</taxon>
        <taxon>Spirurina</taxon>
        <taxon>Oxyuridomorpha</taxon>
        <taxon>Oxyuroidea</taxon>
        <taxon>Oxyuridae</taxon>
        <taxon>Enterobius</taxon>
    </lineage>
</organism>
<feature type="compositionally biased region" description="Basic and acidic residues" evidence="1">
    <location>
        <begin position="596"/>
        <end position="606"/>
    </location>
</feature>
<evidence type="ECO:0000313" key="2">
    <source>
        <dbReference type="EMBL" id="VDD87086.1"/>
    </source>
</evidence>
<feature type="compositionally biased region" description="Basic residues" evidence="1">
    <location>
        <begin position="177"/>
        <end position="187"/>
    </location>
</feature>
<feature type="region of interest" description="Disordered" evidence="1">
    <location>
        <begin position="169"/>
        <end position="188"/>
    </location>
</feature>
<evidence type="ECO:0000256" key="1">
    <source>
        <dbReference type="SAM" id="MobiDB-lite"/>
    </source>
</evidence>
<feature type="compositionally biased region" description="Basic and acidic residues" evidence="1">
    <location>
        <begin position="639"/>
        <end position="670"/>
    </location>
</feature>
<sequence>MLAKRILETELHPMEAKATFRILAKDAEKWKSLFTSDEQLLLTAQHHDTSLTLIMAYEGTDEMSLKEISLLSQLIQDVKQFALVEIGKTTAIQTMTLLMNSAHCTYASQLNIESPNNVYFCNDIDIYAIPLLDPKVAIKPIGVTIHTDKRQKAMLHPTHIIHHRDMHYTIGGDKQGTGRHKRKKASKQKIAEMKLLEKRARRRHHPPEKVVELPIAQRKLLCKYRKSCYESGIIPMEKTAPKEPETQSEEETEQHEISDAEIKLACKYRKSCYAEFGHDESKRPKPKKHKVLTGKARAFVHHHREKKSLKEIAHKALETVKHQETKIHRLPEQKKAIVEKKLNETEMKKIQKSCKYRKSCYTTGIPPKLASKYEFLMKIISLLPKPPTEETKKNFTEFDDLEKKTFCHYRKSCYDSGVRPTLKNATQLKIKHVIKKEEQQIPLQLRCKYRKSCYETKVLPTTEPPEVKEPEEEFKPLPVIETLMQLKAHCKYRKSCYQQKLDDHEREEFLKNMSIRTQIPEKRIQFESDKAFAEKEAKEEETDKSNVVESTEIRPTTESQEEIEDETTTKDETIERKKEKEIKNIVPKPPKVKRPKREDRKPKVDEEQTVTPPKITEKPKKEEEIQKTRKIKGNYTLPESKRIKSDAQRKKEQVEPVKSKIKKSATEKRSKIPSVDQEELKRGQKESKERKESYRDESKEPSDQPTKKITKEPKSKPKEKPTKKLKKFLTGKVTGDDGTGEKLSCKYRKSCYGKGSEYDFKRDFAEQITPQKSAVLQCKYKKSCPETEIKPEIDRKSTPKEEDLANQIDTEAESEKPSIRAHKKLYCKYRKSCYATGKIPILKKVTLKNLAVTDPDTVPAQLRCRYRKSCYKKANILLDTKTAKMKKTVKREDAVSDATISKVALQAKGKLSEEKRKTGAEKKLKKDEEKKSEEEEDREKDETKKKPRDEDKEEQYKQIKVTEPQLQKKRTLSAKEKLSCKYRKRCYEGQEIIHFKPQKISLTMKGLKRADGKPCNIYYISCRKMVGLPIRQRPPIGPSGKRLCRKKPKNANAST</sequence>
<feature type="region of interest" description="Disordered" evidence="1">
    <location>
        <begin position="1031"/>
        <end position="1055"/>
    </location>
</feature>
<feature type="region of interest" description="Disordered" evidence="1">
    <location>
        <begin position="532"/>
        <end position="733"/>
    </location>
</feature>
<reference evidence="4" key="1">
    <citation type="submission" date="2017-02" db="UniProtKB">
        <authorList>
            <consortium name="WormBaseParasite"/>
        </authorList>
    </citation>
    <scope>IDENTIFICATION</scope>
</reference>
<feature type="region of interest" description="Disordered" evidence="1">
    <location>
        <begin position="906"/>
        <end position="972"/>
    </location>
</feature>
<feature type="region of interest" description="Disordered" evidence="1">
    <location>
        <begin position="792"/>
        <end position="816"/>
    </location>
</feature>
<feature type="region of interest" description="Disordered" evidence="1">
    <location>
        <begin position="236"/>
        <end position="256"/>
    </location>
</feature>
<dbReference type="WBParaSite" id="EVEC_0000252101-mRNA-1">
    <property type="protein sequence ID" value="EVEC_0000252101-mRNA-1"/>
    <property type="gene ID" value="EVEC_0000252101"/>
</dbReference>